<evidence type="ECO:0000259" key="2">
    <source>
        <dbReference type="PROSITE" id="PS51203"/>
    </source>
</evidence>
<dbReference type="GO" id="GO:0005634">
    <property type="term" value="C:nucleus"/>
    <property type="evidence" value="ECO:0007669"/>
    <property type="project" value="TreeGrafter"/>
</dbReference>
<feature type="domain" description="CS" evidence="2">
    <location>
        <begin position="3"/>
        <end position="89"/>
    </location>
</feature>
<dbReference type="InterPro" id="IPR007052">
    <property type="entry name" value="CS_dom"/>
</dbReference>
<dbReference type="GO" id="GO:0051879">
    <property type="term" value="F:Hsp90 protein binding"/>
    <property type="evidence" value="ECO:0007669"/>
    <property type="project" value="InterPro"/>
</dbReference>
<sequence>MQILTPQVFWAQRHGEIFLRVELSDASDVDISLQGHNTLQFRAQGHGAKGDNQYEFSLEFLEPIHQKSTQRQVDIKIRKRVERWWERLTLREKKPLFLAPDFDRWLDESDAEMELQAKARTRRTTLREKRGKI</sequence>
<dbReference type="EMBL" id="NHOQ01000682">
    <property type="protein sequence ID" value="PWA29212.1"/>
    <property type="molecule type" value="Genomic_DNA"/>
</dbReference>
<name>A0A315W013_GAMAF</name>
<evidence type="ECO:0000313" key="4">
    <source>
        <dbReference type="Proteomes" id="UP000250572"/>
    </source>
</evidence>
<reference evidence="3 4" key="1">
    <citation type="journal article" date="2018" name="G3 (Bethesda)">
        <title>A High-Quality Reference Genome for the Invasive Mosquitofish Gambusia affinis Using a Chicago Library.</title>
        <authorList>
            <person name="Hoffberg S.L."/>
            <person name="Troendle N.J."/>
            <person name="Glenn T.C."/>
            <person name="Mahmud O."/>
            <person name="Louha S."/>
            <person name="Chalopin D."/>
            <person name="Bennetzen J.L."/>
            <person name="Mauricio R."/>
        </authorList>
    </citation>
    <scope>NUCLEOTIDE SEQUENCE [LARGE SCALE GENOMIC DNA]</scope>
    <source>
        <strain evidence="3">NE01/NJP1002.9</strain>
        <tissue evidence="3">Muscle</tissue>
    </source>
</reference>
<evidence type="ECO:0000256" key="1">
    <source>
        <dbReference type="ARBA" id="ARBA00025733"/>
    </source>
</evidence>
<accession>A0A315W013</accession>
<protein>
    <recommendedName>
        <fullName evidence="2">CS domain-containing protein</fullName>
    </recommendedName>
</protein>
<proteinExistence type="inferred from homology"/>
<comment type="caution">
    <text evidence="3">The sequence shown here is derived from an EMBL/GenBank/DDBJ whole genome shotgun (WGS) entry which is preliminary data.</text>
</comment>
<dbReference type="AlphaFoldDB" id="A0A315W013"/>
<evidence type="ECO:0000313" key="3">
    <source>
        <dbReference type="EMBL" id="PWA29212.1"/>
    </source>
</evidence>
<dbReference type="GO" id="GO:0006457">
    <property type="term" value="P:protein folding"/>
    <property type="evidence" value="ECO:0007669"/>
    <property type="project" value="TreeGrafter"/>
</dbReference>
<organism evidence="3 4">
    <name type="scientific">Gambusia affinis</name>
    <name type="common">Western mosquitofish</name>
    <name type="synonym">Heterandria affinis</name>
    <dbReference type="NCBI Taxonomy" id="33528"/>
    <lineage>
        <taxon>Eukaryota</taxon>
        <taxon>Metazoa</taxon>
        <taxon>Chordata</taxon>
        <taxon>Craniata</taxon>
        <taxon>Vertebrata</taxon>
        <taxon>Euteleostomi</taxon>
        <taxon>Actinopterygii</taxon>
        <taxon>Neopterygii</taxon>
        <taxon>Teleostei</taxon>
        <taxon>Neoteleostei</taxon>
        <taxon>Acanthomorphata</taxon>
        <taxon>Ovalentaria</taxon>
        <taxon>Atherinomorphae</taxon>
        <taxon>Cyprinodontiformes</taxon>
        <taxon>Poeciliidae</taxon>
        <taxon>Poeciliinae</taxon>
        <taxon>Gambusia</taxon>
    </lineage>
</organism>
<dbReference type="GO" id="GO:0051131">
    <property type="term" value="P:chaperone-mediated protein complex assembly"/>
    <property type="evidence" value="ECO:0007669"/>
    <property type="project" value="TreeGrafter"/>
</dbReference>
<dbReference type="Proteomes" id="UP000250572">
    <property type="component" value="Unassembled WGS sequence"/>
</dbReference>
<dbReference type="PROSITE" id="PS51203">
    <property type="entry name" value="CS"/>
    <property type="match status" value="1"/>
</dbReference>
<dbReference type="InterPro" id="IPR045250">
    <property type="entry name" value="p23-like"/>
</dbReference>
<comment type="similarity">
    <text evidence="1">Belongs to the p23/wos2 family.</text>
</comment>
<dbReference type="PANTHER" id="PTHR22932">
    <property type="entry name" value="TELOMERASE-BINDING PROTEIN P23 HSP90 CO-CHAPERONE"/>
    <property type="match status" value="1"/>
</dbReference>
<dbReference type="GO" id="GO:0051087">
    <property type="term" value="F:protein-folding chaperone binding"/>
    <property type="evidence" value="ECO:0007669"/>
    <property type="project" value="TreeGrafter"/>
</dbReference>
<dbReference type="InterPro" id="IPR008978">
    <property type="entry name" value="HSP20-like_chaperone"/>
</dbReference>
<dbReference type="GO" id="GO:0005829">
    <property type="term" value="C:cytosol"/>
    <property type="evidence" value="ECO:0007669"/>
    <property type="project" value="TreeGrafter"/>
</dbReference>
<gene>
    <name evidence="3" type="ORF">CCH79_00006302</name>
</gene>
<keyword evidence="4" id="KW-1185">Reference proteome</keyword>
<dbReference type="Gene3D" id="2.60.40.790">
    <property type="match status" value="1"/>
</dbReference>
<dbReference type="SUPFAM" id="SSF49764">
    <property type="entry name" value="HSP20-like chaperones"/>
    <property type="match status" value="1"/>
</dbReference>
<dbReference type="CDD" id="cd06465">
    <property type="entry name" value="p23_hB-ind1_like"/>
    <property type="match status" value="1"/>
</dbReference>
<dbReference type="PANTHER" id="PTHR22932:SF1">
    <property type="entry name" value="CO-CHAPERONE PROTEIN DAF-41"/>
    <property type="match status" value="1"/>
</dbReference>